<dbReference type="KEGG" id="vg:55005694"/>
<dbReference type="EMBL" id="MH809531">
    <property type="protein sequence ID" value="AYH92405.1"/>
    <property type="molecule type" value="Genomic_DNA"/>
</dbReference>
<reference evidence="1 2" key="1">
    <citation type="submission" date="2018-08" db="EMBL/GenBank/DDBJ databases">
        <title>Lactobacillus phages that infect wine-derived L. plantarum strains.</title>
        <authorList>
            <person name="Kyrkou I."/>
            <person name="Byth Carstens A."/>
            <person name="Ellegaard-Jensen L."/>
            <person name="Kot W."/>
            <person name="Hestbjerg Hansen L."/>
        </authorList>
    </citation>
    <scope>NUCLEOTIDE SEQUENCE [LARGE SCALE GENOMIC DNA]</scope>
</reference>
<evidence type="ECO:0000313" key="2">
    <source>
        <dbReference type="Proteomes" id="UP000276738"/>
    </source>
</evidence>
<sequence>MSKLNKQEVVVLEGLQFKMARKRDIQLDAIKVASRSDDQANSACNILKALYYNFGWLVQRTLVAYNTKTSDSQYDITFTDSEKNRLSDIIYNMFSYSKEYKLDAGESELLEPIKKYADMVKISIYTVLSSVGVNSLKPKDNMNMDYVISNIEGMKEMISDLLSGYNPYNQIHNN</sequence>
<dbReference type="GeneID" id="55005694"/>
<keyword evidence="2" id="KW-1185">Reference proteome</keyword>
<dbReference type="RefSeq" id="YP_009814556.1">
    <property type="nucleotide sequence ID" value="NC_048085.1"/>
</dbReference>
<protein>
    <submittedName>
        <fullName evidence="1">Uncharacterized protein</fullName>
    </submittedName>
</protein>
<dbReference type="Proteomes" id="UP000276738">
    <property type="component" value="Segment"/>
</dbReference>
<accession>A0A3Q8HWD6</accession>
<evidence type="ECO:0000313" key="1">
    <source>
        <dbReference type="EMBL" id="AYH92405.1"/>
    </source>
</evidence>
<name>A0A3Q8HWD6_9CAUD</name>
<organism evidence="1 2">
    <name type="scientific">Lactobacillus phage Bromius</name>
    <dbReference type="NCBI Taxonomy" id="2315485"/>
    <lineage>
        <taxon>Viruses</taxon>
        <taxon>Duplodnaviria</taxon>
        <taxon>Heunggongvirae</taxon>
        <taxon>Uroviricota</taxon>
        <taxon>Caudoviricetes</taxon>
        <taxon>Herelleviridae</taxon>
        <taxon>Harbinvirus</taxon>
        <taxon>Harbinvirus bromius</taxon>
    </lineage>
</organism>
<proteinExistence type="predicted"/>